<accession>B3JMK4</accession>
<name>B3JMK4_9BACT</name>
<dbReference type="Proteomes" id="UP000003146">
    <property type="component" value="Unassembled WGS sequence"/>
</dbReference>
<proteinExistence type="predicted"/>
<reference evidence="2 3" key="2">
    <citation type="submission" date="2008-04" db="EMBL/GenBank/DDBJ databases">
        <authorList>
            <person name="Fulton L."/>
            <person name="Clifton S."/>
            <person name="Fulton B."/>
            <person name="Xu J."/>
            <person name="Minx P."/>
            <person name="Pepin K.H."/>
            <person name="Johnson M."/>
            <person name="Thiruvilangam P."/>
            <person name="Bhonagiri V."/>
            <person name="Nash W.E."/>
            <person name="Mardis E.R."/>
            <person name="Wilson R.K."/>
        </authorList>
    </citation>
    <scope>NUCLEOTIDE SEQUENCE [LARGE SCALE GENOMIC DNA]</scope>
    <source>
        <strain evidence="2 3">DSM 17136</strain>
    </source>
</reference>
<organism evidence="2 3">
    <name type="scientific">Phocaeicola coprocola DSM 17136</name>
    <dbReference type="NCBI Taxonomy" id="470145"/>
    <lineage>
        <taxon>Bacteria</taxon>
        <taxon>Pseudomonadati</taxon>
        <taxon>Bacteroidota</taxon>
        <taxon>Bacteroidia</taxon>
        <taxon>Bacteroidales</taxon>
        <taxon>Bacteroidaceae</taxon>
        <taxon>Phocaeicola</taxon>
    </lineage>
</organism>
<dbReference type="HOGENOM" id="CLU_3284719_0_0_10"/>
<sequence>MLKSLGLFVFTNISKILIIQEFMAGIYFYSSMLKGVYLRK</sequence>
<dbReference type="EMBL" id="ABIY02000115">
    <property type="protein sequence ID" value="EDU99615.1"/>
    <property type="molecule type" value="Genomic_DNA"/>
</dbReference>
<evidence type="ECO:0000256" key="1">
    <source>
        <dbReference type="SAM" id="Phobius"/>
    </source>
</evidence>
<gene>
    <name evidence="2" type="ORF">BACCOP_03159</name>
</gene>
<feature type="transmembrane region" description="Helical" evidence="1">
    <location>
        <begin position="6"/>
        <end position="30"/>
    </location>
</feature>
<evidence type="ECO:0000313" key="3">
    <source>
        <dbReference type="Proteomes" id="UP000003146"/>
    </source>
</evidence>
<keyword evidence="1" id="KW-1133">Transmembrane helix</keyword>
<protein>
    <submittedName>
        <fullName evidence="2">Uncharacterized protein</fullName>
    </submittedName>
</protein>
<evidence type="ECO:0000313" key="2">
    <source>
        <dbReference type="EMBL" id="EDU99615.1"/>
    </source>
</evidence>
<comment type="caution">
    <text evidence="2">The sequence shown here is derived from an EMBL/GenBank/DDBJ whole genome shotgun (WGS) entry which is preliminary data.</text>
</comment>
<dbReference type="AlphaFoldDB" id="B3JMK4"/>
<keyword evidence="1" id="KW-0812">Transmembrane</keyword>
<keyword evidence="1" id="KW-0472">Membrane</keyword>
<reference evidence="2 3" key="1">
    <citation type="submission" date="2008-04" db="EMBL/GenBank/DDBJ databases">
        <title>Draft genome sequence of Bacteroides coprocola (DSM 17136).</title>
        <authorList>
            <person name="Sudarsanam P."/>
            <person name="Ley R."/>
            <person name="Guruge J."/>
            <person name="Turnbaugh P.J."/>
            <person name="Mahowald M."/>
            <person name="Liep D."/>
            <person name="Gordon J."/>
        </authorList>
    </citation>
    <scope>NUCLEOTIDE SEQUENCE [LARGE SCALE GENOMIC DNA]</scope>
    <source>
        <strain evidence="2 3">DSM 17136</strain>
    </source>
</reference>